<dbReference type="InterPro" id="IPR000740">
    <property type="entry name" value="GrpE"/>
</dbReference>
<dbReference type="GO" id="GO:0000774">
    <property type="term" value="F:adenyl-nucleotide exchange factor activity"/>
    <property type="evidence" value="ECO:0007669"/>
    <property type="project" value="InterPro"/>
</dbReference>
<reference evidence="7" key="2">
    <citation type="journal article" date="2017" name="Genome Announc.">
        <title>Draft genome sequence of Paludibacter jiangxiensis NM7(T), a propionate-producing fermentative bacterium.</title>
        <authorList>
            <person name="Qiu Y.-L."/>
            <person name="Tourlousse D.M."/>
            <person name="Matsuura N."/>
            <person name="Ohashi A."/>
            <person name="Sekiguchi Y."/>
        </authorList>
    </citation>
    <scope>NUCLEOTIDE SEQUENCE [LARGE SCALE GENOMIC DNA]</scope>
    <source>
        <strain evidence="7">NM7</strain>
    </source>
</reference>
<feature type="region of interest" description="Disordered" evidence="5">
    <location>
        <begin position="1"/>
        <end position="37"/>
    </location>
</feature>
<comment type="function">
    <text evidence="3">Participates actively in the response to hyperosmotic and heat shock by preventing the aggregation of stress-denatured proteins, in association with DnaK and GrpE. It is the nucleotide exchange factor for DnaK and may function as a thermosensor. Unfolded proteins bind initially to DnaJ; upon interaction with the DnaJ-bound protein, DnaK hydrolyzes its bound ATP, resulting in the formation of a stable complex. GrpE releases ADP from DnaK; ATP binding to DnaK triggers the release of the substrate protein, thus completing the reaction cycle. Several rounds of ATP-dependent interactions between DnaJ, DnaK and GrpE are required for fully efficient folding.</text>
</comment>
<dbReference type="GO" id="GO:0006457">
    <property type="term" value="P:protein folding"/>
    <property type="evidence" value="ECO:0007669"/>
    <property type="project" value="InterPro"/>
</dbReference>
<dbReference type="GO" id="GO:0042803">
    <property type="term" value="F:protein homodimerization activity"/>
    <property type="evidence" value="ECO:0007669"/>
    <property type="project" value="InterPro"/>
</dbReference>
<dbReference type="EMBL" id="BDCR01000004">
    <property type="protein sequence ID" value="GAT64202.1"/>
    <property type="molecule type" value="Genomic_DNA"/>
</dbReference>
<evidence type="ECO:0000256" key="4">
    <source>
        <dbReference type="RuleBase" id="RU004478"/>
    </source>
</evidence>
<dbReference type="CDD" id="cd00446">
    <property type="entry name" value="GrpE"/>
    <property type="match status" value="1"/>
</dbReference>
<keyword evidence="3" id="KW-0963">Cytoplasm</keyword>
<dbReference type="OrthoDB" id="9812586at2"/>
<keyword evidence="7" id="KW-1185">Reference proteome</keyword>
<evidence type="ECO:0000256" key="5">
    <source>
        <dbReference type="SAM" id="MobiDB-lite"/>
    </source>
</evidence>
<protein>
    <recommendedName>
        <fullName evidence="3">Protein GrpE</fullName>
    </recommendedName>
    <alternativeName>
        <fullName evidence="3">HSP-70 cofactor</fullName>
    </alternativeName>
</protein>
<dbReference type="PRINTS" id="PR00773">
    <property type="entry name" value="GRPEPROTEIN"/>
</dbReference>
<dbReference type="GO" id="GO:0051087">
    <property type="term" value="F:protein-folding chaperone binding"/>
    <property type="evidence" value="ECO:0007669"/>
    <property type="project" value="InterPro"/>
</dbReference>
<comment type="subunit">
    <text evidence="3">Homodimer.</text>
</comment>
<accession>A0A161LXG2</accession>
<dbReference type="RefSeq" id="WP_068706083.1">
    <property type="nucleotide sequence ID" value="NZ_BDCR01000004.1"/>
</dbReference>
<gene>
    <name evidence="3" type="primary">grpE</name>
    <name evidence="6" type="ORF">PJIAN_4751</name>
</gene>
<dbReference type="SUPFAM" id="SSF58014">
    <property type="entry name" value="Coiled-coil domain of nucleotide exchange factor GrpE"/>
    <property type="match status" value="1"/>
</dbReference>
<dbReference type="SUPFAM" id="SSF51064">
    <property type="entry name" value="Head domain of nucleotide exchange factor GrpE"/>
    <property type="match status" value="1"/>
</dbReference>
<dbReference type="Gene3D" id="3.90.20.20">
    <property type="match status" value="1"/>
</dbReference>
<keyword evidence="2 3" id="KW-0143">Chaperone</keyword>
<comment type="subcellular location">
    <subcellularLocation>
        <location evidence="3">Cytoplasm</location>
    </subcellularLocation>
</comment>
<dbReference type="InterPro" id="IPR013805">
    <property type="entry name" value="GrpE_CC"/>
</dbReference>
<evidence type="ECO:0000256" key="3">
    <source>
        <dbReference type="HAMAP-Rule" id="MF_01151"/>
    </source>
</evidence>
<dbReference type="InterPro" id="IPR009012">
    <property type="entry name" value="GrpE_head"/>
</dbReference>
<keyword evidence="3" id="KW-0346">Stress response</keyword>
<dbReference type="Gene3D" id="2.30.22.10">
    <property type="entry name" value="Head domain of nucleotide exchange factor GrpE"/>
    <property type="match status" value="1"/>
</dbReference>
<dbReference type="GO" id="GO:0051082">
    <property type="term" value="F:unfolded protein binding"/>
    <property type="evidence" value="ECO:0007669"/>
    <property type="project" value="TreeGrafter"/>
</dbReference>
<feature type="compositionally biased region" description="Acidic residues" evidence="5">
    <location>
        <begin position="27"/>
        <end position="37"/>
    </location>
</feature>
<evidence type="ECO:0000256" key="2">
    <source>
        <dbReference type="ARBA" id="ARBA00023186"/>
    </source>
</evidence>
<dbReference type="PANTHER" id="PTHR21237:SF23">
    <property type="entry name" value="GRPE PROTEIN HOMOLOG, MITOCHONDRIAL"/>
    <property type="match status" value="1"/>
</dbReference>
<name>A0A161LXG2_9BACT</name>
<dbReference type="AlphaFoldDB" id="A0A161LXG2"/>
<dbReference type="HAMAP" id="MF_01151">
    <property type="entry name" value="GrpE"/>
    <property type="match status" value="1"/>
</dbReference>
<comment type="similarity">
    <text evidence="1 3 4">Belongs to the GrpE family.</text>
</comment>
<dbReference type="STRING" id="681398.PJIAN_4751"/>
<organism evidence="6 7">
    <name type="scientific">Paludibacter jiangxiensis</name>
    <dbReference type="NCBI Taxonomy" id="681398"/>
    <lineage>
        <taxon>Bacteria</taxon>
        <taxon>Pseudomonadati</taxon>
        <taxon>Bacteroidota</taxon>
        <taxon>Bacteroidia</taxon>
        <taxon>Bacteroidales</taxon>
        <taxon>Paludibacteraceae</taxon>
        <taxon>Paludibacter</taxon>
    </lineage>
</organism>
<evidence type="ECO:0000313" key="7">
    <source>
        <dbReference type="Proteomes" id="UP000076586"/>
    </source>
</evidence>
<evidence type="ECO:0000256" key="1">
    <source>
        <dbReference type="ARBA" id="ARBA00009054"/>
    </source>
</evidence>
<reference evidence="7" key="1">
    <citation type="submission" date="2016-04" db="EMBL/GenBank/DDBJ databases">
        <title>Draft genome sequence of Paludibacter jiangxiensis strain NM7.</title>
        <authorList>
            <person name="Qiu Y."/>
            <person name="Matsuura N."/>
            <person name="Ohashi A."/>
            <person name="Tourlousse M.D."/>
            <person name="Sekiguchi Y."/>
        </authorList>
    </citation>
    <scope>NUCLEOTIDE SEQUENCE [LARGE SCALE GENOMIC DNA]</scope>
    <source>
        <strain evidence="7">NM7</strain>
    </source>
</reference>
<dbReference type="GO" id="GO:0005737">
    <property type="term" value="C:cytoplasm"/>
    <property type="evidence" value="ECO:0007669"/>
    <property type="project" value="UniProtKB-SubCell"/>
</dbReference>
<dbReference type="Pfam" id="PF01025">
    <property type="entry name" value="GrpE"/>
    <property type="match status" value="1"/>
</dbReference>
<proteinExistence type="inferred from homology"/>
<feature type="compositionally biased region" description="Basic and acidic residues" evidence="5">
    <location>
        <begin position="1"/>
        <end position="26"/>
    </location>
</feature>
<sequence>MTQEKKSEEIVEKEVQNQENEARESEVPEETSVENEVNEWESKYNQLNDSHLRLMAEFDNYRKRTLREKSELIKSAGESVLVNLLPLADDFERGLQASKGSTDVDAVRQGMELIYSKLVAFLTQNGVKAIETENSVFDTEFHEAITTIPAPSEELKGKVVDCVQKGYVLNDKVIRFAKVVVGE</sequence>
<comment type="caution">
    <text evidence="6">The sequence shown here is derived from an EMBL/GenBank/DDBJ whole genome shotgun (WGS) entry which is preliminary data.</text>
</comment>
<evidence type="ECO:0000313" key="6">
    <source>
        <dbReference type="EMBL" id="GAT64202.1"/>
    </source>
</evidence>
<dbReference type="PANTHER" id="PTHR21237">
    <property type="entry name" value="GRPE PROTEIN"/>
    <property type="match status" value="1"/>
</dbReference>
<dbReference type="Proteomes" id="UP000076586">
    <property type="component" value="Unassembled WGS sequence"/>
</dbReference>